<dbReference type="Proteomes" id="UP000515152">
    <property type="component" value="Chromosome 19"/>
</dbReference>
<evidence type="ECO:0000259" key="11">
    <source>
        <dbReference type="SMART" id="SM01332"/>
    </source>
</evidence>
<comment type="similarity">
    <text evidence="2">Belongs to the cyclin family. Cyclin E subfamily.</text>
</comment>
<dbReference type="RefSeq" id="XP_031442197.1">
    <property type="nucleotide sequence ID" value="XM_031586337.1"/>
</dbReference>
<evidence type="ECO:0000256" key="8">
    <source>
        <dbReference type="RuleBase" id="RU000383"/>
    </source>
</evidence>
<dbReference type="SMART" id="SM01332">
    <property type="entry name" value="Cyclin_C"/>
    <property type="match status" value="1"/>
</dbReference>
<keyword evidence="6" id="KW-0539">Nucleus</keyword>
<dbReference type="Gene3D" id="1.10.472.10">
    <property type="entry name" value="Cyclin-like"/>
    <property type="match status" value="2"/>
</dbReference>
<keyword evidence="4" id="KW-0132">Cell division</keyword>
<dbReference type="Pfam" id="PF02984">
    <property type="entry name" value="Cyclin_C"/>
    <property type="match status" value="1"/>
</dbReference>
<feature type="domain" description="Cyclin-like" evidence="10">
    <location>
        <begin position="120"/>
        <end position="205"/>
    </location>
</feature>
<dbReference type="PANTHER" id="PTHR10177">
    <property type="entry name" value="CYCLINS"/>
    <property type="match status" value="1"/>
</dbReference>
<sequence length="368" mass="42437">MARRSGRLQSKSEILTPQSRKLNKTKREQCYKKKKTSSKRQSGDTENQWVEEDTCTDTPMIGIETLSDRTLPSPLPALSWGCSEDVWVKMLSKDLKYQHNKSLTERHPSILPKMRSLLLDWLMEVCEAYLLHRQTFYLAQDFFDRYMLTQEGVDKNRLQLTGITALFIACKIEEINPPKLLELAYVTDGACFEEEILTMELIMLKALNWDLCPETVISWMKLYLQMAFLYDQTNLLVPQFSSETYVQITQLLDLCILDVAALDFQYGLLAAAVLCHFTPVEVVQRVSGLTWEKLLPCVDWMAPFVETVVGYTNVPLKQFEKVPEEDWHNIQTHGNYLKMLHEAQRRPFESSFIPLTPPSSSEKTASSS</sequence>
<dbReference type="SMART" id="SM00385">
    <property type="entry name" value="CYCLIN"/>
    <property type="match status" value="1"/>
</dbReference>
<feature type="domain" description="Cyclin C-terminal" evidence="11">
    <location>
        <begin position="214"/>
        <end position="336"/>
    </location>
</feature>
<reference evidence="13 14" key="1">
    <citation type="submission" date="2025-04" db="UniProtKB">
        <authorList>
            <consortium name="RefSeq"/>
        </authorList>
    </citation>
    <scope>IDENTIFICATION</scope>
</reference>
<dbReference type="GO" id="GO:0051301">
    <property type="term" value="P:cell division"/>
    <property type="evidence" value="ECO:0007669"/>
    <property type="project" value="UniProtKB-KW"/>
</dbReference>
<name>A0A6P3WF91_CLUHA</name>
<dbReference type="InterPro" id="IPR004367">
    <property type="entry name" value="Cyclin_C-dom"/>
</dbReference>
<dbReference type="KEGG" id="char:105912508"/>
<dbReference type="GeneTree" id="ENSGT00940000156934"/>
<dbReference type="PROSITE" id="PS00292">
    <property type="entry name" value="CYCLINS"/>
    <property type="match status" value="1"/>
</dbReference>
<dbReference type="SUPFAM" id="SSF47954">
    <property type="entry name" value="Cyclin-like"/>
    <property type="match status" value="2"/>
</dbReference>
<dbReference type="InterPro" id="IPR039361">
    <property type="entry name" value="Cyclin"/>
</dbReference>
<dbReference type="OrthoDB" id="5590282at2759"/>
<evidence type="ECO:0000256" key="2">
    <source>
        <dbReference type="ARBA" id="ARBA00007143"/>
    </source>
</evidence>
<keyword evidence="3" id="KW-0597">Phosphoprotein</keyword>
<evidence type="ECO:0000313" key="12">
    <source>
        <dbReference type="Proteomes" id="UP000515152"/>
    </source>
</evidence>
<organism evidence="12 13">
    <name type="scientific">Clupea harengus</name>
    <name type="common">Atlantic herring</name>
    <dbReference type="NCBI Taxonomy" id="7950"/>
    <lineage>
        <taxon>Eukaryota</taxon>
        <taxon>Metazoa</taxon>
        <taxon>Chordata</taxon>
        <taxon>Craniata</taxon>
        <taxon>Vertebrata</taxon>
        <taxon>Euteleostomi</taxon>
        <taxon>Actinopterygii</taxon>
        <taxon>Neopterygii</taxon>
        <taxon>Teleostei</taxon>
        <taxon>Clupei</taxon>
        <taxon>Clupeiformes</taxon>
        <taxon>Clupeoidei</taxon>
        <taxon>Clupeidae</taxon>
        <taxon>Clupea</taxon>
    </lineage>
</organism>
<evidence type="ECO:0000313" key="13">
    <source>
        <dbReference type="RefSeq" id="XP_012696941.1"/>
    </source>
</evidence>
<keyword evidence="7" id="KW-0131">Cell cycle</keyword>
<evidence type="ECO:0000256" key="6">
    <source>
        <dbReference type="ARBA" id="ARBA00023242"/>
    </source>
</evidence>
<dbReference type="AlphaFoldDB" id="A0A6P3WF91"/>
<evidence type="ECO:0000259" key="10">
    <source>
        <dbReference type="SMART" id="SM00385"/>
    </source>
</evidence>
<feature type="compositionally biased region" description="Polar residues" evidence="9">
    <location>
        <begin position="7"/>
        <end position="20"/>
    </location>
</feature>
<dbReference type="InterPro" id="IPR048258">
    <property type="entry name" value="Cyclins_cyclin-box"/>
</dbReference>
<dbReference type="InterPro" id="IPR013763">
    <property type="entry name" value="Cyclin-like_dom"/>
</dbReference>
<dbReference type="Pfam" id="PF00134">
    <property type="entry name" value="Cyclin_N"/>
    <property type="match status" value="1"/>
</dbReference>
<evidence type="ECO:0000256" key="7">
    <source>
        <dbReference type="ARBA" id="ARBA00023306"/>
    </source>
</evidence>
<dbReference type="FunFam" id="1.10.472.10:FF:000024">
    <property type="entry name" value="G1/S-specific cyclin-E1"/>
    <property type="match status" value="1"/>
</dbReference>
<evidence type="ECO:0000256" key="1">
    <source>
        <dbReference type="ARBA" id="ARBA00004123"/>
    </source>
</evidence>
<accession>A0A6P3WF91</accession>
<dbReference type="InterPro" id="IPR006671">
    <property type="entry name" value="Cyclin_N"/>
</dbReference>
<gene>
    <name evidence="13 14" type="primary">LOC105912508</name>
</gene>
<dbReference type="InterPro" id="IPR036915">
    <property type="entry name" value="Cyclin-like_sf"/>
</dbReference>
<evidence type="ECO:0000313" key="14">
    <source>
        <dbReference type="RefSeq" id="XP_031442197.1"/>
    </source>
</evidence>
<proteinExistence type="inferred from homology"/>
<keyword evidence="12" id="KW-1185">Reference proteome</keyword>
<evidence type="ECO:0000256" key="9">
    <source>
        <dbReference type="SAM" id="MobiDB-lite"/>
    </source>
</evidence>
<dbReference type="GO" id="GO:0005634">
    <property type="term" value="C:nucleus"/>
    <property type="evidence" value="ECO:0007669"/>
    <property type="project" value="UniProtKB-SubCell"/>
</dbReference>
<keyword evidence="5 8" id="KW-0195">Cyclin</keyword>
<evidence type="ECO:0000256" key="3">
    <source>
        <dbReference type="ARBA" id="ARBA00022553"/>
    </source>
</evidence>
<feature type="region of interest" description="Disordered" evidence="9">
    <location>
        <begin position="1"/>
        <end position="51"/>
    </location>
</feature>
<protein>
    <submittedName>
        <fullName evidence="13 14">G1/S-specific cyclin-E2</fullName>
    </submittedName>
</protein>
<dbReference type="GeneID" id="105912508"/>
<evidence type="ECO:0000256" key="5">
    <source>
        <dbReference type="ARBA" id="ARBA00023127"/>
    </source>
</evidence>
<dbReference type="RefSeq" id="XP_012696941.1">
    <property type="nucleotide sequence ID" value="XM_012841487.3"/>
</dbReference>
<evidence type="ECO:0000256" key="4">
    <source>
        <dbReference type="ARBA" id="ARBA00022618"/>
    </source>
</evidence>
<comment type="subcellular location">
    <subcellularLocation>
        <location evidence="1">Nucleus</location>
    </subcellularLocation>
</comment>